<evidence type="ECO:0000313" key="3">
    <source>
        <dbReference type="EMBL" id="PSR90888.1"/>
    </source>
</evidence>
<name>A0A2T3ACE5_9PEZI</name>
<dbReference type="InterPro" id="IPR052104">
    <property type="entry name" value="Mito_Release_Factor_mL62"/>
</dbReference>
<feature type="region of interest" description="Disordered" evidence="1">
    <location>
        <begin position="66"/>
        <end position="88"/>
    </location>
</feature>
<feature type="compositionally biased region" description="Basic residues" evidence="1">
    <location>
        <begin position="185"/>
        <end position="201"/>
    </location>
</feature>
<dbReference type="GO" id="GO:0016150">
    <property type="term" value="F:translation release factor activity, codon nonspecific"/>
    <property type="evidence" value="ECO:0007669"/>
    <property type="project" value="TreeGrafter"/>
</dbReference>
<protein>
    <recommendedName>
        <fullName evidence="2">Prokaryotic-type class I peptide chain release factors domain-containing protein</fullName>
    </recommendedName>
</protein>
<dbReference type="GO" id="GO:0070126">
    <property type="term" value="P:mitochondrial translational termination"/>
    <property type="evidence" value="ECO:0007669"/>
    <property type="project" value="TreeGrafter"/>
</dbReference>
<dbReference type="InterPro" id="IPR000352">
    <property type="entry name" value="Pep_chain_release_fac_I"/>
</dbReference>
<dbReference type="Proteomes" id="UP000241462">
    <property type="component" value="Unassembled WGS sequence"/>
</dbReference>
<accession>A0A2T3ACE5</accession>
<dbReference type="AlphaFoldDB" id="A0A2T3ACE5"/>
<dbReference type="Pfam" id="PF00472">
    <property type="entry name" value="RF-1"/>
    <property type="match status" value="1"/>
</dbReference>
<evidence type="ECO:0000256" key="1">
    <source>
        <dbReference type="SAM" id="MobiDB-lite"/>
    </source>
</evidence>
<reference evidence="3 4" key="1">
    <citation type="journal article" date="2018" name="Mycol. Prog.">
        <title>Coniella lustricola, a new species from submerged detritus.</title>
        <authorList>
            <person name="Raudabaugh D.B."/>
            <person name="Iturriaga T."/>
            <person name="Carver A."/>
            <person name="Mondo S."/>
            <person name="Pangilinan J."/>
            <person name="Lipzen A."/>
            <person name="He G."/>
            <person name="Amirebrahimi M."/>
            <person name="Grigoriev I.V."/>
            <person name="Miller A.N."/>
        </authorList>
    </citation>
    <scope>NUCLEOTIDE SEQUENCE [LARGE SCALE GENOMIC DNA]</scope>
    <source>
        <strain evidence="3 4">B22-T-1</strain>
    </source>
</reference>
<evidence type="ECO:0000313" key="4">
    <source>
        <dbReference type="Proteomes" id="UP000241462"/>
    </source>
</evidence>
<feature type="region of interest" description="Disordered" evidence="1">
    <location>
        <begin position="180"/>
        <end position="201"/>
    </location>
</feature>
<gene>
    <name evidence="3" type="ORF">BD289DRAFT_204322</name>
</gene>
<dbReference type="GO" id="GO:0005762">
    <property type="term" value="C:mitochondrial large ribosomal subunit"/>
    <property type="evidence" value="ECO:0007669"/>
    <property type="project" value="TreeGrafter"/>
</dbReference>
<dbReference type="Gene3D" id="3.30.160.20">
    <property type="match status" value="1"/>
</dbReference>
<evidence type="ECO:0000259" key="2">
    <source>
        <dbReference type="Pfam" id="PF00472"/>
    </source>
</evidence>
<organism evidence="3 4">
    <name type="scientific">Coniella lustricola</name>
    <dbReference type="NCBI Taxonomy" id="2025994"/>
    <lineage>
        <taxon>Eukaryota</taxon>
        <taxon>Fungi</taxon>
        <taxon>Dikarya</taxon>
        <taxon>Ascomycota</taxon>
        <taxon>Pezizomycotina</taxon>
        <taxon>Sordariomycetes</taxon>
        <taxon>Sordariomycetidae</taxon>
        <taxon>Diaporthales</taxon>
        <taxon>Schizoparmaceae</taxon>
        <taxon>Coniella</taxon>
    </lineage>
</organism>
<dbReference type="STRING" id="2025994.A0A2T3ACE5"/>
<dbReference type="OrthoDB" id="270639at2759"/>
<proteinExistence type="predicted"/>
<dbReference type="PANTHER" id="PTHR11075">
    <property type="entry name" value="PEPTIDE CHAIN RELEASE FACTOR"/>
    <property type="match status" value="1"/>
</dbReference>
<feature type="domain" description="Prokaryotic-type class I peptide chain release factors" evidence="2">
    <location>
        <begin position="73"/>
        <end position="197"/>
    </location>
</feature>
<dbReference type="InParanoid" id="A0A2T3ACE5"/>
<dbReference type="GO" id="GO:0004045">
    <property type="term" value="F:peptidyl-tRNA hydrolase activity"/>
    <property type="evidence" value="ECO:0007669"/>
    <property type="project" value="TreeGrafter"/>
</dbReference>
<dbReference type="PANTHER" id="PTHR11075:SF54">
    <property type="entry name" value="LARGE RIBOSOMAL SUBUNIT PROTEIN ML62"/>
    <property type="match status" value="1"/>
</dbReference>
<dbReference type="EMBL" id="KZ678414">
    <property type="protein sequence ID" value="PSR90888.1"/>
    <property type="molecule type" value="Genomic_DNA"/>
</dbReference>
<dbReference type="FunCoup" id="A0A2T3ACE5">
    <property type="interactions" value="240"/>
</dbReference>
<dbReference type="SUPFAM" id="SSF110916">
    <property type="entry name" value="Peptidyl-tRNA hydrolase domain-like"/>
    <property type="match status" value="1"/>
</dbReference>
<keyword evidence="4" id="KW-1185">Reference proteome</keyword>
<sequence length="201" mass="22675">MKINPLLPTLSISSSSLTYRPVAPLLPAQLGLAPWKRLARFQAREAEFDPAELAEARDWRKNITEGALPKGNTTFARSSGPGGQHVNKTESKALTSWTVSELTTVVPKLMQPLLRASKHYVRNRDSLAFQAQTQRDRDSNAEENRSKLLEELYRMYNEAVPGDTSAEKKQKHKGLEKAFREARLKSKKVQSSKKQARRGDF</sequence>